<sequence length="447" mass="48999">MTSTANRPKNPRSACDYCHQSKVRCSGGGVPCVRCQRDNVSCHYSYPARIGKPKGSKNKKTIERLNALALQAENENLPTEGQPPSTLSETHRERLEPLQATTESRPPATSIEANAQASGPLPTLITSEDSSMDAPSLLDGLDPNLFVDFPDVVDMVGTLSSRQIESPRNHATAKIPFSPFSLSGDISEFSLSLFPGNGGYVDEEPGVDDTTFSTFPNVEEFANQRLLSTPGPAPRLPGRAPSLGDPEPWAEDVSDCGLPSSHWCDCLQRQTTSLCELRTAERRNAKLRLDNVLRISSKIFRSLEQAYQCKLCATDQQVLHLGSLILRILFKWIVAMCRDNANVDIQLGNYNLSGEDSAWMNTIILLRLVAKFGQNVRMLKERVVTGNKSGGLHKVDSDYLHTVSESLISSADGYLRLLGQKRSAAGVSENRRARQDSAIGQYSLHIG</sequence>
<dbReference type="InterPro" id="IPR051711">
    <property type="entry name" value="Stress_Response_Reg"/>
</dbReference>
<evidence type="ECO:0000256" key="6">
    <source>
        <dbReference type="SAM" id="MobiDB-lite"/>
    </source>
</evidence>
<evidence type="ECO:0000256" key="3">
    <source>
        <dbReference type="ARBA" id="ARBA00023125"/>
    </source>
</evidence>
<dbReference type="Pfam" id="PF00172">
    <property type="entry name" value="Zn_clus"/>
    <property type="match status" value="1"/>
</dbReference>
<dbReference type="SUPFAM" id="SSF57701">
    <property type="entry name" value="Zn2/Cys6 DNA-binding domain"/>
    <property type="match status" value="1"/>
</dbReference>
<comment type="subcellular location">
    <subcellularLocation>
        <location evidence="1">Nucleus</location>
    </subcellularLocation>
</comment>
<name>A0A6A6TCC6_9PLEO</name>
<reference evidence="8" key="1">
    <citation type="journal article" date="2020" name="Stud. Mycol.">
        <title>101 Dothideomycetes genomes: a test case for predicting lifestyles and emergence of pathogens.</title>
        <authorList>
            <person name="Haridas S."/>
            <person name="Albert R."/>
            <person name="Binder M."/>
            <person name="Bloem J."/>
            <person name="Labutti K."/>
            <person name="Salamov A."/>
            <person name="Andreopoulos B."/>
            <person name="Baker S."/>
            <person name="Barry K."/>
            <person name="Bills G."/>
            <person name="Bluhm B."/>
            <person name="Cannon C."/>
            <person name="Castanera R."/>
            <person name="Culley D."/>
            <person name="Daum C."/>
            <person name="Ezra D."/>
            <person name="Gonzalez J."/>
            <person name="Henrissat B."/>
            <person name="Kuo A."/>
            <person name="Liang C."/>
            <person name="Lipzen A."/>
            <person name="Lutzoni F."/>
            <person name="Magnuson J."/>
            <person name="Mondo S."/>
            <person name="Nolan M."/>
            <person name="Ohm R."/>
            <person name="Pangilinan J."/>
            <person name="Park H.-J."/>
            <person name="Ramirez L."/>
            <person name="Alfaro M."/>
            <person name="Sun H."/>
            <person name="Tritt A."/>
            <person name="Yoshinaga Y."/>
            <person name="Zwiers L.-H."/>
            <person name="Turgeon B."/>
            <person name="Goodwin S."/>
            <person name="Spatafora J."/>
            <person name="Crous P."/>
            <person name="Grigoriev I."/>
        </authorList>
    </citation>
    <scope>NUCLEOTIDE SEQUENCE</scope>
    <source>
        <strain evidence="8">CBS 122681</strain>
    </source>
</reference>
<keyword evidence="4" id="KW-0804">Transcription</keyword>
<accession>A0A6A6TCC6</accession>
<dbReference type="GO" id="GO:0005634">
    <property type="term" value="C:nucleus"/>
    <property type="evidence" value="ECO:0007669"/>
    <property type="project" value="UniProtKB-SubCell"/>
</dbReference>
<dbReference type="PANTHER" id="PTHR47540">
    <property type="entry name" value="THIAMINE REPRESSIBLE GENES REGULATORY PROTEIN THI5"/>
    <property type="match status" value="1"/>
</dbReference>
<evidence type="ECO:0000256" key="4">
    <source>
        <dbReference type="ARBA" id="ARBA00023163"/>
    </source>
</evidence>
<keyword evidence="9" id="KW-1185">Reference proteome</keyword>
<dbReference type="Proteomes" id="UP000799324">
    <property type="component" value="Unassembled WGS sequence"/>
</dbReference>
<dbReference type="PANTHER" id="PTHR47540:SF2">
    <property type="entry name" value="ZN(II)2CYS6 TRANSCRIPTION FACTOR (EUROFUNG)"/>
    <property type="match status" value="1"/>
</dbReference>
<dbReference type="GO" id="GO:0008270">
    <property type="term" value="F:zinc ion binding"/>
    <property type="evidence" value="ECO:0007669"/>
    <property type="project" value="InterPro"/>
</dbReference>
<keyword evidence="5" id="KW-0539">Nucleus</keyword>
<dbReference type="AlphaFoldDB" id="A0A6A6TCC6"/>
<keyword evidence="3" id="KW-0238">DNA-binding</keyword>
<feature type="region of interest" description="Disordered" evidence="6">
    <location>
        <begin position="72"/>
        <end position="113"/>
    </location>
</feature>
<feature type="compositionally biased region" description="Polar residues" evidence="6">
    <location>
        <begin position="73"/>
        <end position="88"/>
    </location>
</feature>
<evidence type="ECO:0000313" key="8">
    <source>
        <dbReference type="EMBL" id="KAF2656941.1"/>
    </source>
</evidence>
<evidence type="ECO:0000256" key="5">
    <source>
        <dbReference type="ARBA" id="ARBA00023242"/>
    </source>
</evidence>
<organism evidence="8 9">
    <name type="scientific">Lophiostoma macrostomum CBS 122681</name>
    <dbReference type="NCBI Taxonomy" id="1314788"/>
    <lineage>
        <taxon>Eukaryota</taxon>
        <taxon>Fungi</taxon>
        <taxon>Dikarya</taxon>
        <taxon>Ascomycota</taxon>
        <taxon>Pezizomycotina</taxon>
        <taxon>Dothideomycetes</taxon>
        <taxon>Pleosporomycetidae</taxon>
        <taxon>Pleosporales</taxon>
        <taxon>Lophiostomataceae</taxon>
        <taxon>Lophiostoma</taxon>
    </lineage>
</organism>
<dbReference type="InterPro" id="IPR001138">
    <property type="entry name" value="Zn2Cys6_DnaBD"/>
</dbReference>
<dbReference type="SMART" id="SM00066">
    <property type="entry name" value="GAL4"/>
    <property type="match status" value="1"/>
</dbReference>
<dbReference type="InterPro" id="IPR036864">
    <property type="entry name" value="Zn2-C6_fun-type_DNA-bd_sf"/>
</dbReference>
<dbReference type="GO" id="GO:0045944">
    <property type="term" value="P:positive regulation of transcription by RNA polymerase II"/>
    <property type="evidence" value="ECO:0007669"/>
    <property type="project" value="TreeGrafter"/>
</dbReference>
<dbReference type="Gene3D" id="4.10.240.10">
    <property type="entry name" value="Zn(2)-C6 fungal-type DNA-binding domain"/>
    <property type="match status" value="1"/>
</dbReference>
<dbReference type="PROSITE" id="PS50048">
    <property type="entry name" value="ZN2_CY6_FUNGAL_2"/>
    <property type="match status" value="1"/>
</dbReference>
<evidence type="ECO:0000256" key="2">
    <source>
        <dbReference type="ARBA" id="ARBA00023015"/>
    </source>
</evidence>
<keyword evidence="2" id="KW-0805">Transcription regulation</keyword>
<protein>
    <recommendedName>
        <fullName evidence="7">Zn(2)-C6 fungal-type domain-containing protein</fullName>
    </recommendedName>
</protein>
<dbReference type="GO" id="GO:0000981">
    <property type="term" value="F:DNA-binding transcription factor activity, RNA polymerase II-specific"/>
    <property type="evidence" value="ECO:0007669"/>
    <property type="project" value="InterPro"/>
</dbReference>
<gene>
    <name evidence="8" type="ORF">K491DRAFT_743764</name>
</gene>
<dbReference type="CDD" id="cd00067">
    <property type="entry name" value="GAL4"/>
    <property type="match status" value="1"/>
</dbReference>
<feature type="domain" description="Zn(2)-C6 fungal-type" evidence="7">
    <location>
        <begin position="14"/>
        <end position="44"/>
    </location>
</feature>
<dbReference type="EMBL" id="MU004331">
    <property type="protein sequence ID" value="KAF2656941.1"/>
    <property type="molecule type" value="Genomic_DNA"/>
</dbReference>
<evidence type="ECO:0000256" key="1">
    <source>
        <dbReference type="ARBA" id="ARBA00004123"/>
    </source>
</evidence>
<dbReference type="GO" id="GO:0043565">
    <property type="term" value="F:sequence-specific DNA binding"/>
    <property type="evidence" value="ECO:0007669"/>
    <property type="project" value="TreeGrafter"/>
</dbReference>
<dbReference type="OrthoDB" id="2328572at2759"/>
<proteinExistence type="predicted"/>
<evidence type="ECO:0000259" key="7">
    <source>
        <dbReference type="PROSITE" id="PS50048"/>
    </source>
</evidence>
<evidence type="ECO:0000313" key="9">
    <source>
        <dbReference type="Proteomes" id="UP000799324"/>
    </source>
</evidence>
<dbReference type="PROSITE" id="PS00463">
    <property type="entry name" value="ZN2_CY6_FUNGAL_1"/>
    <property type="match status" value="1"/>
</dbReference>